<protein>
    <submittedName>
        <fullName evidence="1">Uncharacterized protein</fullName>
    </submittedName>
</protein>
<dbReference type="AlphaFoldDB" id="A0AAN4ZBQ1"/>
<evidence type="ECO:0000313" key="1">
    <source>
        <dbReference type="EMBL" id="GMR37771.1"/>
    </source>
</evidence>
<name>A0AAN4ZBQ1_9BILA</name>
<proteinExistence type="predicted"/>
<comment type="caution">
    <text evidence="1">The sequence shown here is derived from an EMBL/GenBank/DDBJ whole genome shotgun (WGS) entry which is preliminary data.</text>
</comment>
<accession>A0AAN4ZBQ1</accession>
<feature type="non-terminal residue" evidence="1">
    <location>
        <position position="96"/>
    </location>
</feature>
<reference evidence="2" key="1">
    <citation type="submission" date="2022-10" db="EMBL/GenBank/DDBJ databases">
        <title>Genome assembly of Pristionchus species.</title>
        <authorList>
            <person name="Yoshida K."/>
            <person name="Sommer R.J."/>
        </authorList>
    </citation>
    <scope>NUCLEOTIDE SEQUENCE [LARGE SCALE GENOMIC DNA]</scope>
    <source>
        <strain evidence="2">RS5460</strain>
    </source>
</reference>
<keyword evidence="2" id="KW-1185">Reference proteome</keyword>
<dbReference type="EMBL" id="BTRK01000002">
    <property type="protein sequence ID" value="GMR37771.1"/>
    <property type="molecule type" value="Genomic_DNA"/>
</dbReference>
<sequence>RKEERSTEGRTTLSSSCIFFPSSFFPSSSVSSDSFSSSLSSALFSQTRTGIESTGEITSFSSVFSSPSPLHRLLTTMQSDGLREAADSRRSICTPI</sequence>
<organism evidence="1 2">
    <name type="scientific">Pristionchus mayeri</name>
    <dbReference type="NCBI Taxonomy" id="1317129"/>
    <lineage>
        <taxon>Eukaryota</taxon>
        <taxon>Metazoa</taxon>
        <taxon>Ecdysozoa</taxon>
        <taxon>Nematoda</taxon>
        <taxon>Chromadorea</taxon>
        <taxon>Rhabditida</taxon>
        <taxon>Rhabditina</taxon>
        <taxon>Diplogasteromorpha</taxon>
        <taxon>Diplogasteroidea</taxon>
        <taxon>Neodiplogasteridae</taxon>
        <taxon>Pristionchus</taxon>
    </lineage>
</organism>
<gene>
    <name evidence="1" type="ORF">PMAYCL1PPCAC_07966</name>
</gene>
<feature type="non-terminal residue" evidence="1">
    <location>
        <position position="1"/>
    </location>
</feature>
<dbReference type="Proteomes" id="UP001328107">
    <property type="component" value="Unassembled WGS sequence"/>
</dbReference>
<evidence type="ECO:0000313" key="2">
    <source>
        <dbReference type="Proteomes" id="UP001328107"/>
    </source>
</evidence>